<keyword evidence="4" id="KW-0804">Transcription</keyword>
<dbReference type="EMBL" id="JAGKQM010000014">
    <property type="protein sequence ID" value="KAH0882444.1"/>
    <property type="molecule type" value="Genomic_DNA"/>
</dbReference>
<feature type="compositionally biased region" description="Low complexity" evidence="7">
    <location>
        <begin position="115"/>
        <end position="148"/>
    </location>
</feature>
<sequence>MDPLPSQQEQQHNLDDTIQQTLDQNPQSDSTTTTTDTASPAQQRKRKGKGGPENSKFRYRGVRQRSWGKWVAEIREPRKRTRKWLGTFATAEDAARAYDRAAVFLYGSRAQLNLSPSSPSSVSSTSSSVSAASSSPSSSSSTTQTLRPLLPRPSAASLASAFGPCGLPFTNNMLLFGGTSMLCPSYGLFPHQHQHQHQHQQNQNHMTQVGQFHHQPYLNLHSSNNNNKMGDKMGDVELTNVPLVNSASFHHEVALGQEQGGSVCNNNNNSMENLNSVIGSVGSTVVDPVSSMGMDPGYNIVGDGSSPVWPFSGEDEYKEEMGGKFYGDLLVQNFIERLIRMILILFSSFRGLNYIYESRQKTMRGCFIFSIRVFFSWFAIDNFHLLEEEAYEEAEEEETKDETAI</sequence>
<dbReference type="Pfam" id="PF00847">
    <property type="entry name" value="AP2"/>
    <property type="match status" value="1"/>
</dbReference>
<dbReference type="PRINTS" id="PR00367">
    <property type="entry name" value="ETHRSPELEMNT"/>
</dbReference>
<dbReference type="SMART" id="SM00380">
    <property type="entry name" value="AP2"/>
    <property type="match status" value="1"/>
</dbReference>
<keyword evidence="10" id="KW-1185">Reference proteome</keyword>
<feature type="region of interest" description="Disordered" evidence="7">
    <location>
        <begin position="113"/>
        <end position="148"/>
    </location>
</feature>
<dbReference type="SUPFAM" id="SSF54171">
    <property type="entry name" value="DNA-binding domain"/>
    <property type="match status" value="1"/>
</dbReference>
<feature type="compositionally biased region" description="Low complexity" evidence="7">
    <location>
        <begin position="26"/>
        <end position="42"/>
    </location>
</feature>
<feature type="region of interest" description="Disordered" evidence="7">
    <location>
        <begin position="1"/>
        <end position="60"/>
    </location>
</feature>
<comment type="subcellular location">
    <subcellularLocation>
        <location evidence="1">Nucleus</location>
    </subcellularLocation>
</comment>
<dbReference type="InterPro" id="IPR036955">
    <property type="entry name" value="AP2/ERF_dom_sf"/>
</dbReference>
<gene>
    <name evidence="9" type="ORF">HID58_058540</name>
</gene>
<name>A0ABQ7ZQG6_BRANA</name>
<keyword evidence="5" id="KW-0539">Nucleus</keyword>
<dbReference type="PANTHER" id="PTHR31241:SF24">
    <property type="entry name" value="ETHYLENE-RESPONSIVE TRANSCRIPTION FACTOR ABI4"/>
    <property type="match status" value="1"/>
</dbReference>
<feature type="compositionally biased region" description="Polar residues" evidence="7">
    <location>
        <begin position="1"/>
        <end position="25"/>
    </location>
</feature>
<dbReference type="InterPro" id="IPR016177">
    <property type="entry name" value="DNA-bd_dom_sf"/>
</dbReference>
<evidence type="ECO:0000313" key="10">
    <source>
        <dbReference type="Proteomes" id="UP000824890"/>
    </source>
</evidence>
<reference evidence="9 10" key="1">
    <citation type="submission" date="2021-05" db="EMBL/GenBank/DDBJ databases">
        <title>Genome Assembly of Synthetic Allotetraploid Brassica napus Reveals Homoeologous Exchanges between Subgenomes.</title>
        <authorList>
            <person name="Davis J.T."/>
        </authorList>
    </citation>
    <scope>NUCLEOTIDE SEQUENCE [LARGE SCALE GENOMIC DNA]</scope>
    <source>
        <strain evidence="10">cv. Da-Ae</strain>
        <tissue evidence="9">Seedling</tissue>
    </source>
</reference>
<dbReference type="Gene3D" id="3.30.730.10">
    <property type="entry name" value="AP2/ERF domain"/>
    <property type="match status" value="1"/>
</dbReference>
<dbReference type="CDD" id="cd00018">
    <property type="entry name" value="AP2"/>
    <property type="match status" value="1"/>
</dbReference>
<organism evidence="9 10">
    <name type="scientific">Brassica napus</name>
    <name type="common">Rape</name>
    <dbReference type="NCBI Taxonomy" id="3708"/>
    <lineage>
        <taxon>Eukaryota</taxon>
        <taxon>Viridiplantae</taxon>
        <taxon>Streptophyta</taxon>
        <taxon>Embryophyta</taxon>
        <taxon>Tracheophyta</taxon>
        <taxon>Spermatophyta</taxon>
        <taxon>Magnoliopsida</taxon>
        <taxon>eudicotyledons</taxon>
        <taxon>Gunneridae</taxon>
        <taxon>Pentapetalae</taxon>
        <taxon>rosids</taxon>
        <taxon>malvids</taxon>
        <taxon>Brassicales</taxon>
        <taxon>Brassicaceae</taxon>
        <taxon>Brassiceae</taxon>
        <taxon>Brassica</taxon>
    </lineage>
</organism>
<evidence type="ECO:0000256" key="7">
    <source>
        <dbReference type="SAM" id="MobiDB-lite"/>
    </source>
</evidence>
<dbReference type="PROSITE" id="PS51032">
    <property type="entry name" value="AP2_ERF"/>
    <property type="match status" value="1"/>
</dbReference>
<dbReference type="PANTHER" id="PTHR31241">
    <property type="entry name" value="DEHYDRATION-RESPONSIVE ELEMENT-BINDING PROTEIN 2C"/>
    <property type="match status" value="1"/>
</dbReference>
<evidence type="ECO:0000256" key="1">
    <source>
        <dbReference type="ARBA" id="ARBA00004123"/>
    </source>
</evidence>
<evidence type="ECO:0000256" key="5">
    <source>
        <dbReference type="ARBA" id="ARBA00023242"/>
    </source>
</evidence>
<feature type="domain" description="AP2/ERF" evidence="8">
    <location>
        <begin position="58"/>
        <end position="115"/>
    </location>
</feature>
<keyword evidence="2" id="KW-0805">Transcription regulation</keyword>
<evidence type="ECO:0000256" key="6">
    <source>
        <dbReference type="ARBA" id="ARBA00024343"/>
    </source>
</evidence>
<evidence type="ECO:0000256" key="3">
    <source>
        <dbReference type="ARBA" id="ARBA00023125"/>
    </source>
</evidence>
<accession>A0ABQ7ZQG6</accession>
<protein>
    <recommendedName>
        <fullName evidence="8">AP2/ERF domain-containing protein</fullName>
    </recommendedName>
</protein>
<keyword evidence="3" id="KW-0238">DNA-binding</keyword>
<proteinExistence type="inferred from homology"/>
<comment type="similarity">
    <text evidence="6">Belongs to the AP2/ERF transcription factor family. ERF subfamily.</text>
</comment>
<comment type="caution">
    <text evidence="9">The sequence shown here is derived from an EMBL/GenBank/DDBJ whole genome shotgun (WGS) entry which is preliminary data.</text>
</comment>
<evidence type="ECO:0000256" key="2">
    <source>
        <dbReference type="ARBA" id="ARBA00023015"/>
    </source>
</evidence>
<evidence type="ECO:0000256" key="4">
    <source>
        <dbReference type="ARBA" id="ARBA00023163"/>
    </source>
</evidence>
<dbReference type="Proteomes" id="UP000824890">
    <property type="component" value="Unassembled WGS sequence"/>
</dbReference>
<dbReference type="InterPro" id="IPR001471">
    <property type="entry name" value="AP2/ERF_dom"/>
</dbReference>
<evidence type="ECO:0000259" key="8">
    <source>
        <dbReference type="PROSITE" id="PS51032"/>
    </source>
</evidence>
<evidence type="ECO:0000313" key="9">
    <source>
        <dbReference type="EMBL" id="KAH0882444.1"/>
    </source>
</evidence>